<dbReference type="PROSITE" id="PS50208">
    <property type="entry name" value="CASPASE_P20"/>
    <property type="match status" value="1"/>
</dbReference>
<dbReference type="SUPFAM" id="SSF52129">
    <property type="entry name" value="Caspase-like"/>
    <property type="match status" value="1"/>
</dbReference>
<proteinExistence type="inferred from homology"/>
<evidence type="ECO:0000256" key="2">
    <source>
        <dbReference type="RuleBase" id="RU003971"/>
    </source>
</evidence>
<accession>A0A9D3RLA2</accession>
<organism evidence="5 6">
    <name type="scientific">Anguilla anguilla</name>
    <name type="common">European freshwater eel</name>
    <name type="synonym">Muraena anguilla</name>
    <dbReference type="NCBI Taxonomy" id="7936"/>
    <lineage>
        <taxon>Eukaryota</taxon>
        <taxon>Metazoa</taxon>
        <taxon>Chordata</taxon>
        <taxon>Craniata</taxon>
        <taxon>Vertebrata</taxon>
        <taxon>Euteleostomi</taxon>
        <taxon>Actinopterygii</taxon>
        <taxon>Neopterygii</taxon>
        <taxon>Teleostei</taxon>
        <taxon>Anguilliformes</taxon>
        <taxon>Anguillidae</taxon>
        <taxon>Anguilla</taxon>
    </lineage>
</organism>
<dbReference type="InterPro" id="IPR052039">
    <property type="entry name" value="Caspase-related_regulators"/>
</dbReference>
<dbReference type="PRINTS" id="PR00376">
    <property type="entry name" value="IL1BCENZYME"/>
</dbReference>
<comment type="similarity">
    <text evidence="1 2">Belongs to the peptidase C14A family.</text>
</comment>
<dbReference type="PROSITE" id="PS50207">
    <property type="entry name" value="CASPASE_P10"/>
    <property type="match status" value="1"/>
</dbReference>
<dbReference type="InterPro" id="IPR001309">
    <property type="entry name" value="Pept_C14_p20"/>
</dbReference>
<dbReference type="InterPro" id="IPR015917">
    <property type="entry name" value="Pept_C14A"/>
</dbReference>
<dbReference type="InterPro" id="IPR002138">
    <property type="entry name" value="Pept_C14_p10"/>
</dbReference>
<evidence type="ECO:0000313" key="6">
    <source>
        <dbReference type="Proteomes" id="UP001044222"/>
    </source>
</evidence>
<comment type="caution">
    <text evidence="5">The sequence shown here is derived from an EMBL/GenBank/DDBJ whole genome shotgun (WGS) entry which is preliminary data.</text>
</comment>
<dbReference type="SMART" id="SM00115">
    <property type="entry name" value="CASc"/>
    <property type="match status" value="1"/>
</dbReference>
<dbReference type="PANTHER" id="PTHR22576:SF41">
    <property type="entry name" value="CASPASE 14, APOPTOSIS-RELATED CYSTEINE PEPTIDASE"/>
    <property type="match status" value="1"/>
</dbReference>
<protein>
    <recommendedName>
        <fullName evidence="7">Caspase-3-like</fullName>
    </recommendedName>
</protein>
<name>A0A9D3RLA2_ANGAN</name>
<evidence type="ECO:0008006" key="7">
    <source>
        <dbReference type="Google" id="ProtNLM"/>
    </source>
</evidence>
<dbReference type="GO" id="GO:0004197">
    <property type="term" value="F:cysteine-type endopeptidase activity"/>
    <property type="evidence" value="ECO:0007669"/>
    <property type="project" value="InterPro"/>
</dbReference>
<dbReference type="Proteomes" id="UP001044222">
    <property type="component" value="Chromosome 15"/>
</dbReference>
<dbReference type="Pfam" id="PF00656">
    <property type="entry name" value="Peptidase_C14"/>
    <property type="match status" value="1"/>
</dbReference>
<dbReference type="Gene3D" id="3.40.50.1460">
    <property type="match status" value="1"/>
</dbReference>
<feature type="domain" description="Caspase family p20" evidence="4">
    <location>
        <begin position="18"/>
        <end position="138"/>
    </location>
</feature>
<evidence type="ECO:0000313" key="5">
    <source>
        <dbReference type="EMBL" id="KAG5834764.1"/>
    </source>
</evidence>
<dbReference type="AlphaFoldDB" id="A0A9D3RLA2"/>
<reference evidence="5" key="1">
    <citation type="submission" date="2021-01" db="EMBL/GenBank/DDBJ databases">
        <title>A chromosome-scale assembly of European eel, Anguilla anguilla.</title>
        <authorList>
            <person name="Henkel C."/>
            <person name="Jong-Raadsen S.A."/>
            <person name="Dufour S."/>
            <person name="Weltzien F.-A."/>
            <person name="Palstra A.P."/>
            <person name="Pelster B."/>
            <person name="Spaink H.P."/>
            <person name="Van Den Thillart G.E."/>
            <person name="Jansen H."/>
            <person name="Zahm M."/>
            <person name="Klopp C."/>
            <person name="Cedric C."/>
            <person name="Louis A."/>
            <person name="Berthelot C."/>
            <person name="Parey E."/>
            <person name="Roest Crollius H."/>
            <person name="Montfort J."/>
            <person name="Robinson-Rechavi M."/>
            <person name="Bucao C."/>
            <person name="Bouchez O."/>
            <person name="Gislard M."/>
            <person name="Lluch J."/>
            <person name="Milhes M."/>
            <person name="Lampietro C."/>
            <person name="Lopez Roques C."/>
            <person name="Donnadieu C."/>
            <person name="Braasch I."/>
            <person name="Desvignes T."/>
            <person name="Postlethwait J."/>
            <person name="Bobe J."/>
            <person name="Guiguen Y."/>
            <person name="Dirks R."/>
        </authorList>
    </citation>
    <scope>NUCLEOTIDE SEQUENCE</scope>
    <source>
        <strain evidence="5">Tag_6206</strain>
        <tissue evidence="5">Liver</tissue>
    </source>
</reference>
<evidence type="ECO:0000259" key="3">
    <source>
        <dbReference type="PROSITE" id="PS50207"/>
    </source>
</evidence>
<gene>
    <name evidence="5" type="ORF">ANANG_G00265020</name>
</gene>
<sequence length="288" mass="31301">MFSPIRASDPSQTGMSRARNRALVVSVVAFDRGVDLPARKGAKRDTKRLHKVLTRLGFQVDFHTDPTAEEIYQLFKEASEGPVADCFVGVLSSHGEEGVVFGADGGAVRLARIFSCFESPAMVGKTKLFFIQACRGVELDSGVEVETDSAPGRAAAEEEDNVSHYLSIPIDTAVMFATPPGYSAFMHLTGSVFLQTLCDLLEEEGGRSLEVTRLMTWLNFRVAYRFQARGGQLAGKKEMPCFVSRLTRQAFPFADAGGAEPARAKDLQGLNATVLIATSTRPRKQSIS</sequence>
<evidence type="ECO:0000259" key="4">
    <source>
        <dbReference type="PROSITE" id="PS50208"/>
    </source>
</evidence>
<dbReference type="EMBL" id="JAFIRN010000015">
    <property type="protein sequence ID" value="KAG5834764.1"/>
    <property type="molecule type" value="Genomic_DNA"/>
</dbReference>
<evidence type="ECO:0000256" key="1">
    <source>
        <dbReference type="ARBA" id="ARBA00010134"/>
    </source>
</evidence>
<dbReference type="GO" id="GO:0006508">
    <property type="term" value="P:proteolysis"/>
    <property type="evidence" value="ECO:0007669"/>
    <property type="project" value="InterPro"/>
</dbReference>
<dbReference type="InterPro" id="IPR029030">
    <property type="entry name" value="Caspase-like_dom_sf"/>
</dbReference>
<dbReference type="InterPro" id="IPR011600">
    <property type="entry name" value="Pept_C14_caspase"/>
</dbReference>
<feature type="domain" description="Caspase family p10" evidence="3">
    <location>
        <begin position="190"/>
        <end position="254"/>
    </location>
</feature>
<keyword evidence="6" id="KW-1185">Reference proteome</keyword>
<dbReference type="FunFam" id="3.40.50.1460:FF:000024">
    <property type="entry name" value="Caspase 21"/>
    <property type="match status" value="1"/>
</dbReference>
<dbReference type="PANTHER" id="PTHR22576">
    <property type="entry name" value="MUCOSA ASSOCIATED LYMPHOID TISSUE LYMPHOMA TRANSLOCATION PROTEIN 1/PARACASPASE"/>
    <property type="match status" value="1"/>
</dbReference>